<feature type="region of interest" description="Disordered" evidence="1">
    <location>
        <begin position="359"/>
        <end position="388"/>
    </location>
</feature>
<evidence type="ECO:0000256" key="1">
    <source>
        <dbReference type="SAM" id="MobiDB-lite"/>
    </source>
</evidence>
<protein>
    <submittedName>
        <fullName evidence="2">Uncharacterized protein</fullName>
    </submittedName>
</protein>
<evidence type="ECO:0000313" key="2">
    <source>
        <dbReference type="EMBL" id="KAK1945453.1"/>
    </source>
</evidence>
<feature type="compositionally biased region" description="Polar residues" evidence="1">
    <location>
        <begin position="359"/>
        <end position="373"/>
    </location>
</feature>
<name>A0AAD9GWQ4_9STRA</name>
<accession>A0AAD9GWQ4</accession>
<gene>
    <name evidence="2" type="ORF">P3T76_002501</name>
</gene>
<dbReference type="Proteomes" id="UP001259832">
    <property type="component" value="Unassembled WGS sequence"/>
</dbReference>
<evidence type="ECO:0000313" key="3">
    <source>
        <dbReference type="Proteomes" id="UP001259832"/>
    </source>
</evidence>
<keyword evidence="3" id="KW-1185">Reference proteome</keyword>
<sequence>METEQKGRGVRSLRGFQEFHRRRCCFCWGKRTNLTDKKSAFKTNFLYYSVQFRLLRLEGLMKTPSHTQYSKHLDRPADGALVLPTTNLKASTMTPTFVAGMHQFSLDCLTNAINRQHFLGIDESMQYTPSETRVKESLLIVESDSLVEKAKRVIQTSSSLLEELSSGQLPHSIKAFYDHVTSAASNRVYQAELLGTTTLTEVTNGSTSIRDLEQVYNELQRLVDISEEILGTENRATREFRQLLQLTVYPGVEDSFAQQGFFDIEEVFYLSLTIILNQLQSDIRTRDPELLLRLSEQKLQIIIRRRKDEETQVIRRLGPSASLPTVSCHSSLEQVRWSDSDLGISSVEDVIHVIRKGRQSLTRQQHQEAQNTGLRHGSKRNTQLSHSLDRSDLAYRVSPYDSKVALATKYRVNGGVSNKKTARK</sequence>
<dbReference type="AlphaFoldDB" id="A0AAD9GWQ4"/>
<proteinExistence type="predicted"/>
<organism evidence="2 3">
    <name type="scientific">Phytophthora citrophthora</name>
    <dbReference type="NCBI Taxonomy" id="4793"/>
    <lineage>
        <taxon>Eukaryota</taxon>
        <taxon>Sar</taxon>
        <taxon>Stramenopiles</taxon>
        <taxon>Oomycota</taxon>
        <taxon>Peronosporomycetes</taxon>
        <taxon>Peronosporales</taxon>
        <taxon>Peronosporaceae</taxon>
        <taxon>Phytophthora</taxon>
    </lineage>
</organism>
<dbReference type="EMBL" id="JASMQC010000004">
    <property type="protein sequence ID" value="KAK1945453.1"/>
    <property type="molecule type" value="Genomic_DNA"/>
</dbReference>
<comment type="caution">
    <text evidence="2">The sequence shown here is derived from an EMBL/GenBank/DDBJ whole genome shotgun (WGS) entry which is preliminary data.</text>
</comment>
<reference evidence="2" key="1">
    <citation type="submission" date="2023-08" db="EMBL/GenBank/DDBJ databases">
        <title>Reference Genome Resource for the Citrus Pathogen Phytophthora citrophthora.</title>
        <authorList>
            <person name="Moller H."/>
            <person name="Coetzee B."/>
            <person name="Rose L.J."/>
            <person name="Van Niekerk J.M."/>
        </authorList>
    </citation>
    <scope>NUCLEOTIDE SEQUENCE</scope>
    <source>
        <strain evidence="2">STE-U-9442</strain>
    </source>
</reference>